<evidence type="ECO:0000313" key="11">
    <source>
        <dbReference type="EMBL" id="CAD6199305.1"/>
    </source>
</evidence>
<dbReference type="CDD" id="cd00096">
    <property type="entry name" value="Ig"/>
    <property type="match status" value="1"/>
</dbReference>
<protein>
    <recommendedName>
        <fullName evidence="10">Ig-like domain-containing protein</fullName>
    </recommendedName>
</protein>
<dbReference type="SUPFAM" id="SSF48726">
    <property type="entry name" value="Immunoglobulin"/>
    <property type="match status" value="1"/>
</dbReference>
<proteinExistence type="predicted"/>
<dbReference type="EMBL" id="CAJGYM010000166">
    <property type="protein sequence ID" value="CAD6199305.1"/>
    <property type="molecule type" value="Genomic_DNA"/>
</dbReference>
<reference evidence="11" key="1">
    <citation type="submission" date="2020-10" db="EMBL/GenBank/DDBJ databases">
        <authorList>
            <person name="Kikuchi T."/>
        </authorList>
    </citation>
    <scope>NUCLEOTIDE SEQUENCE</scope>
    <source>
        <strain evidence="11">NKZ352</strain>
    </source>
</reference>
<comment type="caution">
    <text evidence="11">The sequence shown here is derived from an EMBL/GenBank/DDBJ whole genome shotgun (WGS) entry which is preliminary data.</text>
</comment>
<name>A0A8S1HU05_9PELO</name>
<keyword evidence="12" id="KW-1185">Reference proteome</keyword>
<feature type="domain" description="Ig-like" evidence="10">
    <location>
        <begin position="63"/>
        <end position="156"/>
    </location>
</feature>
<comment type="subcellular location">
    <subcellularLocation>
        <location evidence="1">Membrane</location>
        <topology evidence="1">Single-pass membrane protein</topology>
    </subcellularLocation>
</comment>
<evidence type="ECO:0000256" key="6">
    <source>
        <dbReference type="ARBA" id="ARBA00022989"/>
    </source>
</evidence>
<keyword evidence="8" id="KW-1015">Disulfide bond</keyword>
<evidence type="ECO:0000256" key="4">
    <source>
        <dbReference type="ARBA" id="ARBA00022737"/>
    </source>
</evidence>
<dbReference type="InterPro" id="IPR036179">
    <property type="entry name" value="Ig-like_dom_sf"/>
</dbReference>
<evidence type="ECO:0000256" key="7">
    <source>
        <dbReference type="ARBA" id="ARBA00023136"/>
    </source>
</evidence>
<evidence type="ECO:0000256" key="9">
    <source>
        <dbReference type="ARBA" id="ARBA00023319"/>
    </source>
</evidence>
<dbReference type="InterPro" id="IPR050958">
    <property type="entry name" value="Cell_Adh-Cytoskel_Orgn"/>
</dbReference>
<accession>A0A8S1HU05</accession>
<dbReference type="Pfam" id="PF07679">
    <property type="entry name" value="I-set"/>
    <property type="match status" value="1"/>
</dbReference>
<dbReference type="SMART" id="SM00408">
    <property type="entry name" value="IGc2"/>
    <property type="match status" value="1"/>
</dbReference>
<keyword evidence="5" id="KW-0130">Cell adhesion</keyword>
<keyword evidence="6" id="KW-1133">Transmembrane helix</keyword>
<dbReference type="PANTHER" id="PTHR45080">
    <property type="entry name" value="CONTACTIN 5"/>
    <property type="match status" value="1"/>
</dbReference>
<keyword evidence="9" id="KW-0393">Immunoglobulin domain</keyword>
<evidence type="ECO:0000313" key="12">
    <source>
        <dbReference type="Proteomes" id="UP000835052"/>
    </source>
</evidence>
<dbReference type="GO" id="GO:0008046">
    <property type="term" value="F:axon guidance receptor activity"/>
    <property type="evidence" value="ECO:0007669"/>
    <property type="project" value="TreeGrafter"/>
</dbReference>
<keyword evidence="2" id="KW-0812">Transmembrane</keyword>
<dbReference type="GO" id="GO:0030424">
    <property type="term" value="C:axon"/>
    <property type="evidence" value="ECO:0007669"/>
    <property type="project" value="TreeGrafter"/>
</dbReference>
<organism evidence="11 12">
    <name type="scientific">Caenorhabditis auriculariae</name>
    <dbReference type="NCBI Taxonomy" id="2777116"/>
    <lineage>
        <taxon>Eukaryota</taxon>
        <taxon>Metazoa</taxon>
        <taxon>Ecdysozoa</taxon>
        <taxon>Nematoda</taxon>
        <taxon>Chromadorea</taxon>
        <taxon>Rhabditida</taxon>
        <taxon>Rhabditina</taxon>
        <taxon>Rhabditomorpha</taxon>
        <taxon>Rhabditoidea</taxon>
        <taxon>Rhabditidae</taxon>
        <taxon>Peloderinae</taxon>
        <taxon>Caenorhabditis</taxon>
    </lineage>
</organism>
<dbReference type="PROSITE" id="PS50835">
    <property type="entry name" value="IG_LIKE"/>
    <property type="match status" value="1"/>
</dbReference>
<evidence type="ECO:0000256" key="1">
    <source>
        <dbReference type="ARBA" id="ARBA00004167"/>
    </source>
</evidence>
<dbReference type="GO" id="GO:0043025">
    <property type="term" value="C:neuronal cell body"/>
    <property type="evidence" value="ECO:0007669"/>
    <property type="project" value="TreeGrafter"/>
</dbReference>
<dbReference type="InterPro" id="IPR003598">
    <property type="entry name" value="Ig_sub2"/>
</dbReference>
<keyword evidence="3" id="KW-0732">Signal</keyword>
<evidence type="ECO:0000256" key="2">
    <source>
        <dbReference type="ARBA" id="ARBA00022692"/>
    </source>
</evidence>
<evidence type="ECO:0000256" key="8">
    <source>
        <dbReference type="ARBA" id="ARBA00023157"/>
    </source>
</evidence>
<dbReference type="Gene3D" id="2.60.40.10">
    <property type="entry name" value="Immunoglobulins"/>
    <property type="match status" value="1"/>
</dbReference>
<keyword evidence="4" id="KW-0677">Repeat</keyword>
<dbReference type="InterPro" id="IPR013098">
    <property type="entry name" value="Ig_I-set"/>
</dbReference>
<evidence type="ECO:0000259" key="10">
    <source>
        <dbReference type="PROSITE" id="PS50835"/>
    </source>
</evidence>
<dbReference type="GO" id="GO:0007156">
    <property type="term" value="P:homophilic cell adhesion via plasma membrane adhesion molecules"/>
    <property type="evidence" value="ECO:0007669"/>
    <property type="project" value="TreeGrafter"/>
</dbReference>
<sequence>MIELRPRCQLQQLTSHIRLFGTSMINQLFTLLSLGSLFYTAESLNSNEKDDELLFTEFPKESPHIVRHSYFKQEFKLGYKLKLFCKATGHPRPQIVWYHNGAEVNPDKGRTIRYTLHDSTLSSFLDVDPTTIADAGEYECVASNAKGNHVRSFKAHYIL</sequence>
<dbReference type="Proteomes" id="UP000835052">
    <property type="component" value="Unassembled WGS sequence"/>
</dbReference>
<dbReference type="InterPro" id="IPR013783">
    <property type="entry name" value="Ig-like_fold"/>
</dbReference>
<dbReference type="AlphaFoldDB" id="A0A8S1HU05"/>
<dbReference type="GO" id="GO:0050808">
    <property type="term" value="P:synapse organization"/>
    <property type="evidence" value="ECO:0007669"/>
    <property type="project" value="TreeGrafter"/>
</dbReference>
<dbReference type="FunFam" id="2.60.40.10:FF:000017">
    <property type="entry name" value="Down syndrome cell adhesion molecule b"/>
    <property type="match status" value="1"/>
</dbReference>
<dbReference type="InterPro" id="IPR007110">
    <property type="entry name" value="Ig-like_dom"/>
</dbReference>
<gene>
    <name evidence="11" type="ORF">CAUJ_LOCUS15208</name>
</gene>
<evidence type="ECO:0000256" key="3">
    <source>
        <dbReference type="ARBA" id="ARBA00022729"/>
    </source>
</evidence>
<dbReference type="GO" id="GO:0005886">
    <property type="term" value="C:plasma membrane"/>
    <property type="evidence" value="ECO:0007669"/>
    <property type="project" value="TreeGrafter"/>
</dbReference>
<dbReference type="OrthoDB" id="6127080at2759"/>
<evidence type="ECO:0000256" key="5">
    <source>
        <dbReference type="ARBA" id="ARBA00022889"/>
    </source>
</evidence>
<dbReference type="PANTHER" id="PTHR45080:SF8">
    <property type="entry name" value="IG-LIKE DOMAIN-CONTAINING PROTEIN"/>
    <property type="match status" value="1"/>
</dbReference>
<keyword evidence="7" id="KW-0472">Membrane</keyword>